<organism evidence="10 11">
    <name type="scientific">Cuscuta epithymum</name>
    <dbReference type="NCBI Taxonomy" id="186058"/>
    <lineage>
        <taxon>Eukaryota</taxon>
        <taxon>Viridiplantae</taxon>
        <taxon>Streptophyta</taxon>
        <taxon>Embryophyta</taxon>
        <taxon>Tracheophyta</taxon>
        <taxon>Spermatophyta</taxon>
        <taxon>Magnoliopsida</taxon>
        <taxon>eudicotyledons</taxon>
        <taxon>Gunneridae</taxon>
        <taxon>Pentapetalae</taxon>
        <taxon>asterids</taxon>
        <taxon>lamiids</taxon>
        <taxon>Solanales</taxon>
        <taxon>Convolvulaceae</taxon>
        <taxon>Cuscuteae</taxon>
        <taxon>Cuscuta</taxon>
        <taxon>Cuscuta subgen. Cuscuta</taxon>
    </lineage>
</organism>
<feature type="active site" evidence="8">
    <location>
        <position position="270"/>
    </location>
</feature>
<dbReference type="InterPro" id="IPR011050">
    <property type="entry name" value="Pectin_lyase_fold/virulence"/>
</dbReference>
<evidence type="ECO:0000256" key="2">
    <source>
        <dbReference type="ARBA" id="ARBA00008834"/>
    </source>
</evidence>
<evidence type="ECO:0000313" key="10">
    <source>
        <dbReference type="EMBL" id="CAH9098969.1"/>
    </source>
</evidence>
<dbReference type="AlphaFoldDB" id="A0AAV0DHX7"/>
<evidence type="ECO:0008006" key="12">
    <source>
        <dbReference type="Google" id="ProtNLM"/>
    </source>
</evidence>
<sequence>MKKSLFGSASFGGTKLAWKMFVRRPLIIFITIICAISCLDCSLSDDERTVINVDQFGTQGDDDSQAFRRAWDIFCHTKAGLLLIPMGTYFLKPISFDGPCNPNLTMKIEGTIKAWPDKKEYETSGRLNWMLFRGLHYFNVGGGGTIDGNGKHWWKQSCNSLNNQLHSQCDNGSIPFSVMFENCTNLKVENLWFKNAQKMHLTLNITRHVEISRINIEAPYDSLNTDGIHISRSHSISITNSTIKTGDDCISVVNRTSSVRILDINCGPGHGISIGSLGRLGNQETESVSDIVVKGAKFKGTSNGVRIKTWQGGKGMANNITFENIEMDNVMNPIIIDQFYCAKFGIGSCDEQKNAVNIRSVLYKNITGTSASDVAILFNCSKTYSCQDIELENVTLSGVEEQQEVKASCSLVLPIIEGDVSPRCV</sequence>
<evidence type="ECO:0000256" key="1">
    <source>
        <dbReference type="ARBA" id="ARBA00004191"/>
    </source>
</evidence>
<dbReference type="InterPro" id="IPR006626">
    <property type="entry name" value="PbH1"/>
</dbReference>
<evidence type="ECO:0000256" key="8">
    <source>
        <dbReference type="PROSITE-ProRule" id="PRU10052"/>
    </source>
</evidence>
<proteinExistence type="inferred from homology"/>
<evidence type="ECO:0000256" key="4">
    <source>
        <dbReference type="ARBA" id="ARBA00022525"/>
    </source>
</evidence>
<evidence type="ECO:0000256" key="7">
    <source>
        <dbReference type="ARBA" id="ARBA00023316"/>
    </source>
</evidence>
<keyword evidence="7" id="KW-0961">Cell wall biogenesis/degradation</keyword>
<dbReference type="GO" id="GO:0004650">
    <property type="term" value="F:polygalacturonase activity"/>
    <property type="evidence" value="ECO:0007669"/>
    <property type="project" value="InterPro"/>
</dbReference>
<dbReference type="SMART" id="SM00710">
    <property type="entry name" value="PbH1"/>
    <property type="match status" value="4"/>
</dbReference>
<evidence type="ECO:0000256" key="3">
    <source>
        <dbReference type="ARBA" id="ARBA00022512"/>
    </source>
</evidence>
<dbReference type="GO" id="GO:0071555">
    <property type="term" value="P:cell wall organization"/>
    <property type="evidence" value="ECO:0007669"/>
    <property type="project" value="UniProtKB-KW"/>
</dbReference>
<evidence type="ECO:0000256" key="9">
    <source>
        <dbReference type="RuleBase" id="RU361169"/>
    </source>
</evidence>
<name>A0AAV0DHX7_9ASTE</name>
<dbReference type="InterPro" id="IPR012334">
    <property type="entry name" value="Pectin_lyas_fold"/>
</dbReference>
<dbReference type="SUPFAM" id="SSF51126">
    <property type="entry name" value="Pectin lyase-like"/>
    <property type="match status" value="1"/>
</dbReference>
<dbReference type="PANTHER" id="PTHR31375">
    <property type="match status" value="1"/>
</dbReference>
<keyword evidence="5 9" id="KW-0378">Hydrolase</keyword>
<keyword evidence="4" id="KW-0964">Secreted</keyword>
<protein>
    <recommendedName>
        <fullName evidence="12">Polygalacturonase</fullName>
    </recommendedName>
</protein>
<dbReference type="InterPro" id="IPR000743">
    <property type="entry name" value="Glyco_hydro_28"/>
</dbReference>
<accession>A0AAV0DHX7</accession>
<comment type="similarity">
    <text evidence="2 9">Belongs to the glycosyl hydrolase 28 family.</text>
</comment>
<dbReference type="GO" id="GO:0005975">
    <property type="term" value="P:carbohydrate metabolic process"/>
    <property type="evidence" value="ECO:0007669"/>
    <property type="project" value="InterPro"/>
</dbReference>
<keyword evidence="3" id="KW-0134">Cell wall</keyword>
<dbReference type="Proteomes" id="UP001152523">
    <property type="component" value="Unassembled WGS sequence"/>
</dbReference>
<dbReference type="Pfam" id="PF00295">
    <property type="entry name" value="Glyco_hydro_28"/>
    <property type="match status" value="1"/>
</dbReference>
<reference evidence="10" key="1">
    <citation type="submission" date="2022-07" db="EMBL/GenBank/DDBJ databases">
        <authorList>
            <person name="Macas J."/>
            <person name="Novak P."/>
            <person name="Neumann P."/>
        </authorList>
    </citation>
    <scope>NUCLEOTIDE SEQUENCE</scope>
</reference>
<gene>
    <name evidence="10" type="ORF">CEPIT_LOCUS14662</name>
</gene>
<evidence type="ECO:0000256" key="6">
    <source>
        <dbReference type="ARBA" id="ARBA00023295"/>
    </source>
</evidence>
<comment type="caution">
    <text evidence="10">The sequence shown here is derived from an EMBL/GenBank/DDBJ whole genome shotgun (WGS) entry which is preliminary data.</text>
</comment>
<dbReference type="EMBL" id="CAMAPF010000104">
    <property type="protein sequence ID" value="CAH9098969.1"/>
    <property type="molecule type" value="Genomic_DNA"/>
</dbReference>
<dbReference type="Gene3D" id="2.160.20.10">
    <property type="entry name" value="Single-stranded right-handed beta-helix, Pectin lyase-like"/>
    <property type="match status" value="1"/>
</dbReference>
<evidence type="ECO:0000313" key="11">
    <source>
        <dbReference type="Proteomes" id="UP001152523"/>
    </source>
</evidence>
<keyword evidence="11" id="KW-1185">Reference proteome</keyword>
<keyword evidence="6 9" id="KW-0326">Glycosidase</keyword>
<dbReference type="PROSITE" id="PS00502">
    <property type="entry name" value="POLYGALACTURONASE"/>
    <property type="match status" value="1"/>
</dbReference>
<evidence type="ECO:0000256" key="5">
    <source>
        <dbReference type="ARBA" id="ARBA00022801"/>
    </source>
</evidence>
<comment type="subcellular location">
    <subcellularLocation>
        <location evidence="1">Secreted</location>
        <location evidence="1">Cell wall</location>
    </subcellularLocation>
</comment>